<accession>A0A1X6PD72</accession>
<feature type="region of interest" description="Disordered" evidence="1">
    <location>
        <begin position="82"/>
        <end position="101"/>
    </location>
</feature>
<keyword evidence="3" id="KW-1185">Reference proteome</keyword>
<name>A0A1X6PD72_PORUM</name>
<organism evidence="2 3">
    <name type="scientific">Porphyra umbilicalis</name>
    <name type="common">Purple laver</name>
    <name type="synonym">Red alga</name>
    <dbReference type="NCBI Taxonomy" id="2786"/>
    <lineage>
        <taxon>Eukaryota</taxon>
        <taxon>Rhodophyta</taxon>
        <taxon>Bangiophyceae</taxon>
        <taxon>Bangiales</taxon>
        <taxon>Bangiaceae</taxon>
        <taxon>Porphyra</taxon>
    </lineage>
</organism>
<feature type="compositionally biased region" description="Low complexity" evidence="1">
    <location>
        <begin position="295"/>
        <end position="304"/>
    </location>
</feature>
<dbReference type="EMBL" id="KV918803">
    <property type="protein sequence ID" value="OSX78859.1"/>
    <property type="molecule type" value="Genomic_DNA"/>
</dbReference>
<feature type="compositionally biased region" description="Gly residues" evidence="1">
    <location>
        <begin position="234"/>
        <end position="246"/>
    </location>
</feature>
<feature type="compositionally biased region" description="Acidic residues" evidence="1">
    <location>
        <begin position="785"/>
        <end position="796"/>
    </location>
</feature>
<dbReference type="Proteomes" id="UP000218209">
    <property type="component" value="Unassembled WGS sequence"/>
</dbReference>
<evidence type="ECO:0000256" key="1">
    <source>
        <dbReference type="SAM" id="MobiDB-lite"/>
    </source>
</evidence>
<protein>
    <submittedName>
        <fullName evidence="2">Uncharacterized protein</fullName>
    </submittedName>
</protein>
<sequence length="822" mass="84523">MSALYGLARAGSLAYVNNDQDDSVAPNRARPTRVMSGLRYAAEVAARLSPAGHGPTTPALYTQEGHPAPPLVNASASWLRHHASGSSGATPPTSAAVRQSPSHVARCAVAVATPRGHNGGAGFSSSVVAGGHSLPPLEATASADAAFGVTGSFQGALASLAAPAAAPPSHARRGLDDDSDDDEWDQEGDEESTPYAAPGTTMPRQMAASSRPTNKKRRGAATPGCSPPRQPSTHGGGPPGDGGAGAGASQAIAGRGGLGGGSRGARARGRASPTGRAGASSGIAAPLPDGGGALPRSRASPAAANGGSLSVRAGATLPTGRAGNTSSAAPATAAHVADMIRSTTCGFAGVRREITTQRKEVAILNSQLRAVTKNVDDIAVLVDRLTASLVFQRRTLVTISGDVSTVLTSVTADRAATAAPGTSAALDGAAATLAGGVAARSALATEQHDSRWVLDLKVVEFLLTKFEAPRGAADVWVDIADVDVLMKNWTAERFNVDVREADDLLARRWCLPQRQPRDTAGPQAASPPTTRDGASAVPPRRNTTMAYRYLHRAVSHFHQRVGNKAVSAFSAFVNDQADIGTLRRARGTQTKYEVVFDSQEANMLLMHNAFMTELVYRDGLIRALRVVFSVLGVVGRFSEPGGGVAGNNDVISCLTAHVALVTMKIRSHLKRRAASQSDDEGAVETSPGLNAGHRSEWVEELSVVRNLFVAQGSRSSNGLRLVDGADPHRDNPSYRKPLVSASAEPLPPVSPGVGPPSVAAAPAVGNGVMQTHMAGDSGRVAGGSDIEEPSDDEAQGPEERAAVAAAHAAVVHAMEGVYEELD</sequence>
<feature type="region of interest" description="Disordered" evidence="1">
    <location>
        <begin position="771"/>
        <end position="803"/>
    </location>
</feature>
<feature type="compositionally biased region" description="Acidic residues" evidence="1">
    <location>
        <begin position="177"/>
        <end position="192"/>
    </location>
</feature>
<feature type="region of interest" description="Disordered" evidence="1">
    <location>
        <begin position="515"/>
        <end position="539"/>
    </location>
</feature>
<evidence type="ECO:0000313" key="2">
    <source>
        <dbReference type="EMBL" id="OSX78859.1"/>
    </source>
</evidence>
<feature type="compositionally biased region" description="Pro residues" evidence="1">
    <location>
        <begin position="745"/>
        <end position="754"/>
    </location>
</feature>
<proteinExistence type="predicted"/>
<feature type="compositionally biased region" description="Low complexity" evidence="1">
    <location>
        <begin position="270"/>
        <end position="282"/>
    </location>
</feature>
<feature type="compositionally biased region" description="Polar residues" evidence="1">
    <location>
        <begin position="84"/>
        <end position="101"/>
    </location>
</feature>
<feature type="region of interest" description="Disordered" evidence="1">
    <location>
        <begin position="718"/>
        <end position="754"/>
    </location>
</feature>
<feature type="compositionally biased region" description="Gly residues" evidence="1">
    <location>
        <begin position="254"/>
        <end position="263"/>
    </location>
</feature>
<evidence type="ECO:0000313" key="3">
    <source>
        <dbReference type="Proteomes" id="UP000218209"/>
    </source>
</evidence>
<gene>
    <name evidence="2" type="ORF">BU14_0096s0012</name>
</gene>
<feature type="region of interest" description="Disordered" evidence="1">
    <location>
        <begin position="161"/>
        <end position="309"/>
    </location>
</feature>
<dbReference type="AlphaFoldDB" id="A0A1X6PD72"/>
<reference evidence="2 3" key="1">
    <citation type="submission" date="2017-03" db="EMBL/GenBank/DDBJ databases">
        <title>WGS assembly of Porphyra umbilicalis.</title>
        <authorList>
            <person name="Brawley S.H."/>
            <person name="Blouin N.A."/>
            <person name="Ficko-Blean E."/>
            <person name="Wheeler G.L."/>
            <person name="Lohr M."/>
            <person name="Goodson H.V."/>
            <person name="Jenkins J.W."/>
            <person name="Blaby-Haas C.E."/>
            <person name="Helliwell K.E."/>
            <person name="Chan C."/>
            <person name="Marriage T."/>
            <person name="Bhattacharya D."/>
            <person name="Klein A.S."/>
            <person name="Badis Y."/>
            <person name="Brodie J."/>
            <person name="Cao Y."/>
            <person name="Collen J."/>
            <person name="Dittami S.M."/>
            <person name="Gachon C.M."/>
            <person name="Green B.R."/>
            <person name="Karpowicz S."/>
            <person name="Kim J.W."/>
            <person name="Kudahl U."/>
            <person name="Lin S."/>
            <person name="Michel G."/>
            <person name="Mittag M."/>
            <person name="Olson B.J."/>
            <person name="Pangilinan J."/>
            <person name="Peng Y."/>
            <person name="Qiu H."/>
            <person name="Shu S."/>
            <person name="Singer J.T."/>
            <person name="Smith A.G."/>
            <person name="Sprecher B.N."/>
            <person name="Wagner V."/>
            <person name="Wang W."/>
            <person name="Wang Z.-Y."/>
            <person name="Yan J."/>
            <person name="Yarish C."/>
            <person name="Zoeuner-Riek S."/>
            <person name="Zhuang Y."/>
            <person name="Zou Y."/>
            <person name="Lindquist E.A."/>
            <person name="Grimwood J."/>
            <person name="Barry K."/>
            <person name="Rokhsar D.S."/>
            <person name="Schmutz J."/>
            <person name="Stiller J.W."/>
            <person name="Grossman A.R."/>
            <person name="Prochnik S.E."/>
        </authorList>
    </citation>
    <scope>NUCLEOTIDE SEQUENCE [LARGE SCALE GENOMIC DNA]</scope>
    <source>
        <strain evidence="2">4086291</strain>
    </source>
</reference>
<feature type="compositionally biased region" description="Basic and acidic residues" evidence="1">
    <location>
        <begin position="723"/>
        <end position="733"/>
    </location>
</feature>